<reference evidence="1 2" key="1">
    <citation type="submission" date="2024-01" db="EMBL/GenBank/DDBJ databases">
        <title>Genome assemblies of Stephania.</title>
        <authorList>
            <person name="Yang L."/>
        </authorList>
    </citation>
    <scope>NUCLEOTIDE SEQUENCE [LARGE SCALE GENOMIC DNA]</scope>
    <source>
        <strain evidence="1">YNDBR</strain>
        <tissue evidence="1">Leaf</tissue>
    </source>
</reference>
<dbReference type="EMBL" id="JBBNAF010000043">
    <property type="protein sequence ID" value="KAK9081906.1"/>
    <property type="molecule type" value="Genomic_DNA"/>
</dbReference>
<proteinExistence type="predicted"/>
<organism evidence="1 2">
    <name type="scientific">Stephania yunnanensis</name>
    <dbReference type="NCBI Taxonomy" id="152371"/>
    <lineage>
        <taxon>Eukaryota</taxon>
        <taxon>Viridiplantae</taxon>
        <taxon>Streptophyta</taxon>
        <taxon>Embryophyta</taxon>
        <taxon>Tracheophyta</taxon>
        <taxon>Spermatophyta</taxon>
        <taxon>Magnoliopsida</taxon>
        <taxon>Ranunculales</taxon>
        <taxon>Menispermaceae</taxon>
        <taxon>Menispermoideae</taxon>
        <taxon>Cissampelideae</taxon>
        <taxon>Stephania</taxon>
    </lineage>
</organism>
<dbReference type="Proteomes" id="UP001420932">
    <property type="component" value="Unassembled WGS sequence"/>
</dbReference>
<keyword evidence="2" id="KW-1185">Reference proteome</keyword>
<evidence type="ECO:0000313" key="1">
    <source>
        <dbReference type="EMBL" id="KAK9081906.1"/>
    </source>
</evidence>
<comment type="caution">
    <text evidence="1">The sequence shown here is derived from an EMBL/GenBank/DDBJ whole genome shotgun (WGS) entry which is preliminary data.</text>
</comment>
<evidence type="ECO:0000313" key="2">
    <source>
        <dbReference type="Proteomes" id="UP001420932"/>
    </source>
</evidence>
<name>A0AAP0DVT4_9MAGN</name>
<accession>A0AAP0DVT4</accession>
<gene>
    <name evidence="1" type="ORF">Syun_030743</name>
</gene>
<sequence>MVDLGVLRASACSFGAYGPVWCDKRRGGIAVGSSVSHVVQWVHVGSMWSDHKKGLLVVRLNYGGLVPLSSYFRVRRQVFSISDQKGVKIRADDDRRSVGHKGEHKLGENRERIVLVKKEERKGLLVSFKFSTSSVENLNATATHRVLAWLFFDLCDCASEETASVHYQQTVSLPRTRGCWDQKKAEGERVKPSKWPGVPEDSGGSMEDGCMWLWCGHAAARAKADLGTNLSTGIGGLRYEPWHGHRRTKVRALARAHADLGHALARARHALARARHALARGLTNLDLGFDPGRNALGWHGHGSKEDPRACLGHHAKARPSDPWFGHPAGGTRPEPRLTPSVLGTARHHQAVLSVEKHGPRPLRCGEPESSDSSGWVTTLVMAGGMTKERRKCLEHVAIDQAVEAVMGPVPTLPHLNLFLVVLGGHRSALQRTLDLLDIGTGVTATPKEKWFIYDGEENKVVEKYISLSIFAISLCGKNMLRMRKVYDKFAFATCEARLKDDTLDDPSPSSGVEGWCDQINILLYAILRSL</sequence>
<protein>
    <submittedName>
        <fullName evidence="1">Uncharacterized protein</fullName>
    </submittedName>
</protein>
<dbReference type="AlphaFoldDB" id="A0AAP0DVT4"/>